<accession>A0ABQ3F308</accession>
<dbReference type="Proteomes" id="UP000642673">
    <property type="component" value="Unassembled WGS sequence"/>
</dbReference>
<reference evidence="3" key="1">
    <citation type="journal article" date="2019" name="Int. J. Syst. Evol. Microbiol.">
        <title>The Global Catalogue of Microorganisms (GCM) 10K type strain sequencing project: providing services to taxonomists for standard genome sequencing and annotation.</title>
        <authorList>
            <consortium name="The Broad Institute Genomics Platform"/>
            <consortium name="The Broad Institute Genome Sequencing Center for Infectious Disease"/>
            <person name="Wu L."/>
            <person name="Ma J."/>
        </authorList>
    </citation>
    <scope>NUCLEOTIDE SEQUENCE [LARGE SCALE GENOMIC DNA]</scope>
    <source>
        <strain evidence="3">JCM 4738</strain>
    </source>
</reference>
<comment type="caution">
    <text evidence="2">The sequence shown here is derived from an EMBL/GenBank/DDBJ whole genome shotgun (WGS) entry which is preliminary data.</text>
</comment>
<evidence type="ECO:0000313" key="3">
    <source>
        <dbReference type="Proteomes" id="UP000642673"/>
    </source>
</evidence>
<sequence>MKARAAKAAKLGITPAWHTDRVDYARRNDTQWTGSNNLPAHVIAKTGDLRVVSGFRALDFWLCDLRALYPCPDGVRRCGKHHVTPKPRDVLFDDLVRQTAAGSIVPVEHLRGSRLDKFWVTSEDRDRLEDLLEGALILNPAPPEGATPKSSPNAPTCRTATAAASPAQPAAITSPAPLNTPIATGGAFSTTRPSVEFPSEFEQTYDSGVTSNANVFPDDLLQLQERLHRIRAEHTAYLAGLPWSVEPVKGWARWEHFSHRGDVPDSPGWTPEQKERVDWMWQELRDLSAAVVDHPYWKTVEREKVVEARMLMKKQARPAAPSAAENASEAA</sequence>
<organism evidence="2 3">
    <name type="scientific">Streptomyces cirratus</name>
    <dbReference type="NCBI Taxonomy" id="68187"/>
    <lineage>
        <taxon>Bacteria</taxon>
        <taxon>Bacillati</taxon>
        <taxon>Actinomycetota</taxon>
        <taxon>Actinomycetes</taxon>
        <taxon>Kitasatosporales</taxon>
        <taxon>Streptomycetaceae</taxon>
        <taxon>Streptomyces</taxon>
    </lineage>
</organism>
<evidence type="ECO:0000256" key="1">
    <source>
        <dbReference type="SAM" id="MobiDB-lite"/>
    </source>
</evidence>
<protein>
    <submittedName>
        <fullName evidence="2">Uncharacterized protein</fullName>
    </submittedName>
</protein>
<proteinExistence type="predicted"/>
<gene>
    <name evidence="2" type="ORF">GCM10010347_43580</name>
</gene>
<feature type="compositionally biased region" description="Low complexity" evidence="1">
    <location>
        <begin position="152"/>
        <end position="165"/>
    </location>
</feature>
<feature type="region of interest" description="Disordered" evidence="1">
    <location>
        <begin position="140"/>
        <end position="165"/>
    </location>
</feature>
<keyword evidence="3" id="KW-1185">Reference proteome</keyword>
<dbReference type="EMBL" id="BMVP01000008">
    <property type="protein sequence ID" value="GHB68638.1"/>
    <property type="molecule type" value="Genomic_DNA"/>
</dbReference>
<name>A0ABQ3F308_9ACTN</name>
<evidence type="ECO:0000313" key="2">
    <source>
        <dbReference type="EMBL" id="GHB68638.1"/>
    </source>
</evidence>